<protein>
    <recommendedName>
        <fullName evidence="5">Peptidase S53 domain-containing protein</fullName>
    </recommendedName>
</protein>
<dbReference type="PROSITE" id="PS51695">
    <property type="entry name" value="SEDOLISIN"/>
    <property type="match status" value="1"/>
</dbReference>
<name>A0A5A5T7B3_9CHLR</name>
<dbReference type="GO" id="GO:0006508">
    <property type="term" value="P:proteolysis"/>
    <property type="evidence" value="ECO:0007669"/>
    <property type="project" value="UniProtKB-KW"/>
</dbReference>
<evidence type="ECO:0000256" key="1">
    <source>
        <dbReference type="ARBA" id="ARBA00022670"/>
    </source>
</evidence>
<dbReference type="PANTHER" id="PTHR14218">
    <property type="entry name" value="PROTEASE S8 TRIPEPTIDYL PEPTIDASE I CLN2"/>
    <property type="match status" value="1"/>
</dbReference>
<organism evidence="6 7">
    <name type="scientific">Dictyobacter arantiisoli</name>
    <dbReference type="NCBI Taxonomy" id="2014874"/>
    <lineage>
        <taxon>Bacteria</taxon>
        <taxon>Bacillati</taxon>
        <taxon>Chloroflexota</taxon>
        <taxon>Ktedonobacteria</taxon>
        <taxon>Ktedonobacterales</taxon>
        <taxon>Dictyobacteraceae</taxon>
        <taxon>Dictyobacter</taxon>
    </lineage>
</organism>
<feature type="domain" description="Peptidase S53" evidence="5">
    <location>
        <begin position="87"/>
        <end position="401"/>
    </location>
</feature>
<dbReference type="PROSITE" id="PS00138">
    <property type="entry name" value="SUBTILASE_SER"/>
    <property type="match status" value="1"/>
</dbReference>
<dbReference type="Gene3D" id="3.40.50.200">
    <property type="entry name" value="Peptidase S8/S53 domain"/>
    <property type="match status" value="1"/>
</dbReference>
<evidence type="ECO:0000256" key="2">
    <source>
        <dbReference type="ARBA" id="ARBA00022801"/>
    </source>
</evidence>
<dbReference type="InterPro" id="IPR000209">
    <property type="entry name" value="Peptidase_S8/S53_dom"/>
</dbReference>
<dbReference type="InterPro" id="IPR030400">
    <property type="entry name" value="Sedolisin_dom"/>
</dbReference>
<dbReference type="RefSeq" id="WP_149400397.1">
    <property type="nucleotide sequence ID" value="NZ_BIXY01000009.1"/>
</dbReference>
<dbReference type="GO" id="GO:0008240">
    <property type="term" value="F:tripeptidyl-peptidase activity"/>
    <property type="evidence" value="ECO:0007669"/>
    <property type="project" value="TreeGrafter"/>
</dbReference>
<sequence length="401" mass="41875">MNSYGMHSISSHVNGSVAMGESTERNYKRSNGIFIGSIILTFVLLTTAFISATGANPHVLNGPARLVPLRTHITHTHAAAKPGAISGLTPQDLWKMYNLPGINGGAGQTIAEVIDGGIPSMESDLNAYSQRFGLPACNVASGCLTIKYQGGKKIAKGYDPAEGILDVELMHAVAPQAKILLYIMNSDNTSIARGPADIMQTPGLKSINMSYGFDGTGKQFESLYANNPNHVALFAASGDDGSGQITPPSIYPEVIAVGGTVVSGSTESAWSGSGGGRSSLYAEPDYQKTYNIPQSHGLRGNPDVAAVAGTEVVTYEMGKWASETGTSVAAPIWTGIAALVNKPITDDLLYTLAKSQPDSFNDITSGSNGSCGFVCTAHPGYDYVTGLGTPKNFVANVNAMK</sequence>
<reference evidence="6 7" key="1">
    <citation type="submission" date="2019-01" db="EMBL/GenBank/DDBJ databases">
        <title>Draft genome sequence of Dictyobacter sp. Uno17.</title>
        <authorList>
            <person name="Wang C.M."/>
            <person name="Zheng Y."/>
            <person name="Sakai Y."/>
            <person name="Abe K."/>
            <person name="Yokota A."/>
            <person name="Yabe S."/>
        </authorList>
    </citation>
    <scope>NUCLEOTIDE SEQUENCE [LARGE SCALE GENOMIC DNA]</scope>
    <source>
        <strain evidence="6 7">Uno17</strain>
    </source>
</reference>
<dbReference type="PANTHER" id="PTHR14218:SF15">
    <property type="entry name" value="TRIPEPTIDYL-PEPTIDASE 1"/>
    <property type="match status" value="1"/>
</dbReference>
<dbReference type="EMBL" id="BIXY01000009">
    <property type="protein sequence ID" value="GCF07371.1"/>
    <property type="molecule type" value="Genomic_DNA"/>
</dbReference>
<dbReference type="PRINTS" id="PR00723">
    <property type="entry name" value="SUBTILISIN"/>
</dbReference>
<dbReference type="AlphaFoldDB" id="A0A5A5T7B3"/>
<evidence type="ECO:0000256" key="4">
    <source>
        <dbReference type="SAM" id="Phobius"/>
    </source>
</evidence>
<dbReference type="GO" id="GO:0004252">
    <property type="term" value="F:serine-type endopeptidase activity"/>
    <property type="evidence" value="ECO:0007669"/>
    <property type="project" value="InterPro"/>
</dbReference>
<keyword evidence="4" id="KW-0812">Transmembrane</keyword>
<dbReference type="InterPro" id="IPR050819">
    <property type="entry name" value="Tripeptidyl-peptidase_I"/>
</dbReference>
<keyword evidence="3" id="KW-0720">Serine protease</keyword>
<evidence type="ECO:0000313" key="6">
    <source>
        <dbReference type="EMBL" id="GCF07371.1"/>
    </source>
</evidence>
<feature type="transmembrane region" description="Helical" evidence="4">
    <location>
        <begin position="32"/>
        <end position="52"/>
    </location>
</feature>
<dbReference type="Proteomes" id="UP000322530">
    <property type="component" value="Unassembled WGS sequence"/>
</dbReference>
<dbReference type="OrthoDB" id="145117at2"/>
<keyword evidence="7" id="KW-1185">Reference proteome</keyword>
<keyword evidence="2" id="KW-0378">Hydrolase</keyword>
<keyword evidence="1" id="KW-0645">Protease</keyword>
<gene>
    <name evidence="6" type="ORF">KDI_09350</name>
</gene>
<dbReference type="InterPro" id="IPR015500">
    <property type="entry name" value="Peptidase_S8_subtilisin-rel"/>
</dbReference>
<keyword evidence="4" id="KW-0472">Membrane</keyword>
<evidence type="ECO:0000259" key="5">
    <source>
        <dbReference type="PROSITE" id="PS51695"/>
    </source>
</evidence>
<comment type="caution">
    <text evidence="6">The sequence shown here is derived from an EMBL/GenBank/DDBJ whole genome shotgun (WGS) entry which is preliminary data.</text>
</comment>
<dbReference type="InterPro" id="IPR036852">
    <property type="entry name" value="Peptidase_S8/S53_dom_sf"/>
</dbReference>
<proteinExistence type="predicted"/>
<accession>A0A5A5T7B3</accession>
<dbReference type="SUPFAM" id="SSF52743">
    <property type="entry name" value="Subtilisin-like"/>
    <property type="match status" value="1"/>
</dbReference>
<dbReference type="InterPro" id="IPR023828">
    <property type="entry name" value="Peptidase_S8_Ser-AS"/>
</dbReference>
<dbReference type="Pfam" id="PF00082">
    <property type="entry name" value="Peptidase_S8"/>
    <property type="match status" value="1"/>
</dbReference>
<keyword evidence="4" id="KW-1133">Transmembrane helix</keyword>
<evidence type="ECO:0000256" key="3">
    <source>
        <dbReference type="ARBA" id="ARBA00022825"/>
    </source>
</evidence>
<evidence type="ECO:0000313" key="7">
    <source>
        <dbReference type="Proteomes" id="UP000322530"/>
    </source>
</evidence>